<proteinExistence type="predicted"/>
<keyword evidence="4 6" id="KW-1133">Transmembrane helix</keyword>
<dbReference type="Pfam" id="PF05231">
    <property type="entry name" value="MASE1"/>
    <property type="match status" value="1"/>
</dbReference>
<evidence type="ECO:0000256" key="2">
    <source>
        <dbReference type="ARBA" id="ARBA00022475"/>
    </source>
</evidence>
<dbReference type="STRING" id="31958.SD37_06970"/>
<evidence type="ECO:0000256" key="5">
    <source>
        <dbReference type="ARBA" id="ARBA00023136"/>
    </source>
</evidence>
<keyword evidence="3 6" id="KW-0812">Transmembrane</keyword>
<evidence type="ECO:0000313" key="9">
    <source>
        <dbReference type="Proteomes" id="UP000093695"/>
    </source>
</evidence>
<dbReference type="RefSeq" id="WP_044852352.1">
    <property type="nucleotide sequence ID" value="NZ_CP016174.1"/>
</dbReference>
<protein>
    <recommendedName>
        <fullName evidence="7">MASE1 domain-containing protein</fullName>
    </recommendedName>
</protein>
<evidence type="ECO:0000313" key="8">
    <source>
        <dbReference type="EMBL" id="ANN15423.1"/>
    </source>
</evidence>
<feature type="transmembrane region" description="Helical" evidence="6">
    <location>
        <begin position="45"/>
        <end position="64"/>
    </location>
</feature>
<dbReference type="eggNOG" id="COG3447">
    <property type="taxonomic scope" value="Bacteria"/>
</dbReference>
<feature type="transmembrane region" description="Helical" evidence="6">
    <location>
        <begin position="157"/>
        <end position="176"/>
    </location>
</feature>
<feature type="transmembrane region" description="Helical" evidence="6">
    <location>
        <begin position="236"/>
        <end position="254"/>
    </location>
</feature>
<comment type="subcellular location">
    <subcellularLocation>
        <location evidence="1">Cell membrane</location>
        <topology evidence="1">Multi-pass membrane protein</topology>
    </subcellularLocation>
</comment>
<evidence type="ECO:0000256" key="3">
    <source>
        <dbReference type="ARBA" id="ARBA00022692"/>
    </source>
</evidence>
<name>A0A193BTB3_AMYOR</name>
<accession>A0A193BTB3</accession>
<keyword evidence="5 6" id="KW-0472">Membrane</keyword>
<dbReference type="AlphaFoldDB" id="A0A193BTB3"/>
<feature type="domain" description="MASE1" evidence="7">
    <location>
        <begin position="20"/>
        <end position="289"/>
    </location>
</feature>
<keyword evidence="9" id="KW-1185">Reference proteome</keyword>
<organism evidence="8 9">
    <name type="scientific">Amycolatopsis orientalis</name>
    <name type="common">Nocardia orientalis</name>
    <dbReference type="NCBI Taxonomy" id="31958"/>
    <lineage>
        <taxon>Bacteria</taxon>
        <taxon>Bacillati</taxon>
        <taxon>Actinomycetota</taxon>
        <taxon>Actinomycetes</taxon>
        <taxon>Pseudonocardiales</taxon>
        <taxon>Pseudonocardiaceae</taxon>
        <taxon>Amycolatopsis</taxon>
    </lineage>
</organism>
<dbReference type="GO" id="GO:0005886">
    <property type="term" value="C:plasma membrane"/>
    <property type="evidence" value="ECO:0007669"/>
    <property type="project" value="UniProtKB-SubCell"/>
</dbReference>
<feature type="transmembrane region" description="Helical" evidence="6">
    <location>
        <begin position="76"/>
        <end position="103"/>
    </location>
</feature>
<evidence type="ECO:0000256" key="6">
    <source>
        <dbReference type="SAM" id="Phobius"/>
    </source>
</evidence>
<sequence>MRLSARQLSPVTHWCLIVLSVTACYFATAQIGIQWAIVREQISPLWPAAGVALAVPILLGPRFWPGITFGALLTNITLGPSLLAVVVISVGNTLGPLLGYYLMRRRGFRPQLDRLPDVVLLVVVGAIGGTAISALIGTGALVTGGGLAAADFWPTALVWWTGDAMGVLTITPLLLLARRFRPPRRISLARWAEAATLGVGTLGVSILAGTNPPKLFVVFPVLIWAALRFRQAGALLCSLCVCVFTIFAAARGLGPYGGYELAHRMLLAQAFNATVGLTALTLSTIVLQRDRATAEITDAWRQITEMVDLIAPRQSLRSAMTTPREPGKGDELAG</sequence>
<feature type="transmembrane region" description="Helical" evidence="6">
    <location>
        <begin position="115"/>
        <end position="137"/>
    </location>
</feature>
<dbReference type="EMBL" id="CP016174">
    <property type="protein sequence ID" value="ANN15423.1"/>
    <property type="molecule type" value="Genomic_DNA"/>
</dbReference>
<dbReference type="PROSITE" id="PS51257">
    <property type="entry name" value="PROKAR_LIPOPROTEIN"/>
    <property type="match status" value="1"/>
</dbReference>
<feature type="transmembrane region" description="Helical" evidence="6">
    <location>
        <begin position="266"/>
        <end position="287"/>
    </location>
</feature>
<dbReference type="Proteomes" id="UP000093695">
    <property type="component" value="Chromosome"/>
</dbReference>
<keyword evidence="2" id="KW-1003">Cell membrane</keyword>
<dbReference type="InterPro" id="IPR007895">
    <property type="entry name" value="MASE1"/>
</dbReference>
<evidence type="ECO:0000256" key="1">
    <source>
        <dbReference type="ARBA" id="ARBA00004651"/>
    </source>
</evidence>
<reference evidence="8 9" key="1">
    <citation type="journal article" date="2015" name="Genome Announc.">
        <title>Draft Genome Sequence of Norvancomycin-Producing Strain Amycolatopsis orientalis CPCC200066.</title>
        <authorList>
            <person name="Lei X."/>
            <person name="Yuan F."/>
            <person name="Shi Y."/>
            <person name="Li X."/>
            <person name="Wang L."/>
            <person name="Hong B."/>
        </authorList>
    </citation>
    <scope>NUCLEOTIDE SEQUENCE [LARGE SCALE GENOMIC DNA]</scope>
    <source>
        <strain evidence="8 9">B-37</strain>
    </source>
</reference>
<feature type="transmembrane region" description="Helical" evidence="6">
    <location>
        <begin position="12"/>
        <end position="33"/>
    </location>
</feature>
<dbReference type="KEGG" id="aori:SD37_06970"/>
<evidence type="ECO:0000256" key="4">
    <source>
        <dbReference type="ARBA" id="ARBA00022989"/>
    </source>
</evidence>
<evidence type="ECO:0000259" key="7">
    <source>
        <dbReference type="Pfam" id="PF05231"/>
    </source>
</evidence>
<gene>
    <name evidence="8" type="ORF">SD37_06970</name>
</gene>